<protein>
    <submittedName>
        <fullName evidence="3">Uncharacterized protein</fullName>
    </submittedName>
</protein>
<organism evidence="3 4">
    <name type="scientific">Suillus subaureus</name>
    <dbReference type="NCBI Taxonomy" id="48587"/>
    <lineage>
        <taxon>Eukaryota</taxon>
        <taxon>Fungi</taxon>
        <taxon>Dikarya</taxon>
        <taxon>Basidiomycota</taxon>
        <taxon>Agaricomycotina</taxon>
        <taxon>Agaricomycetes</taxon>
        <taxon>Agaricomycetidae</taxon>
        <taxon>Boletales</taxon>
        <taxon>Suillineae</taxon>
        <taxon>Suillaceae</taxon>
        <taxon>Suillus</taxon>
    </lineage>
</organism>
<reference evidence="3" key="1">
    <citation type="journal article" date="2020" name="New Phytol.">
        <title>Comparative genomics reveals dynamic genome evolution in host specialist ectomycorrhizal fungi.</title>
        <authorList>
            <person name="Lofgren L.A."/>
            <person name="Nguyen N.H."/>
            <person name="Vilgalys R."/>
            <person name="Ruytinx J."/>
            <person name="Liao H.L."/>
            <person name="Branco S."/>
            <person name="Kuo A."/>
            <person name="LaButti K."/>
            <person name="Lipzen A."/>
            <person name="Andreopoulos W."/>
            <person name="Pangilinan J."/>
            <person name="Riley R."/>
            <person name="Hundley H."/>
            <person name="Na H."/>
            <person name="Barry K."/>
            <person name="Grigoriev I.V."/>
            <person name="Stajich J.E."/>
            <person name="Kennedy P.G."/>
        </authorList>
    </citation>
    <scope>NUCLEOTIDE SEQUENCE</scope>
    <source>
        <strain evidence="3">MN1</strain>
    </source>
</reference>
<name>A0A9P7EME1_9AGAM</name>
<dbReference type="OrthoDB" id="2690383at2759"/>
<dbReference type="Proteomes" id="UP000807769">
    <property type="component" value="Unassembled WGS sequence"/>
</dbReference>
<feature type="transmembrane region" description="Helical" evidence="2">
    <location>
        <begin position="236"/>
        <end position="258"/>
    </location>
</feature>
<dbReference type="RefSeq" id="XP_041198869.1">
    <property type="nucleotide sequence ID" value="XM_041339181.1"/>
</dbReference>
<sequence>MATESEVFDDGKSITSMPPPYNEISTPASSTVANSVQCTGSRLPLFSFLQNKYKQTQAKLTKTKQTEAVLSHIHDIVSVPNFIPIAPIVNTCTAALLPAEFSDLLQSPNIEGHTAMYWAAVNGQREAFSVFAAHILKFSSVCSSDLCLACMSTSNHALFMQLNLGHVINSKDESLRHFLGCPPDEVQVHDKGDRMGKNQFVACFHIRMFQKRLHTAGELGIEFVAADMDEYGGFSFIWGIMGGGALGSVFLILAFQLIQKLHL</sequence>
<keyword evidence="4" id="KW-1185">Reference proteome</keyword>
<dbReference type="AlphaFoldDB" id="A0A9P7EME1"/>
<dbReference type="GeneID" id="64633197"/>
<proteinExistence type="predicted"/>
<dbReference type="EMBL" id="JABBWG010000002">
    <property type="protein sequence ID" value="KAG1825616.1"/>
    <property type="molecule type" value="Genomic_DNA"/>
</dbReference>
<comment type="caution">
    <text evidence="3">The sequence shown here is derived from an EMBL/GenBank/DDBJ whole genome shotgun (WGS) entry which is preliminary data.</text>
</comment>
<evidence type="ECO:0000313" key="3">
    <source>
        <dbReference type="EMBL" id="KAG1825616.1"/>
    </source>
</evidence>
<gene>
    <name evidence="3" type="ORF">BJ212DRAFT_1475013</name>
</gene>
<evidence type="ECO:0000313" key="4">
    <source>
        <dbReference type="Proteomes" id="UP000807769"/>
    </source>
</evidence>
<feature type="region of interest" description="Disordered" evidence="1">
    <location>
        <begin position="1"/>
        <end position="26"/>
    </location>
</feature>
<evidence type="ECO:0000256" key="2">
    <source>
        <dbReference type="SAM" id="Phobius"/>
    </source>
</evidence>
<evidence type="ECO:0000256" key="1">
    <source>
        <dbReference type="SAM" id="MobiDB-lite"/>
    </source>
</evidence>
<accession>A0A9P7EME1</accession>
<keyword evidence="2" id="KW-0472">Membrane</keyword>
<keyword evidence="2" id="KW-0812">Transmembrane</keyword>
<keyword evidence="2" id="KW-1133">Transmembrane helix</keyword>